<comment type="caution">
    <text evidence="3">The sequence shown here is derived from an EMBL/GenBank/DDBJ whole genome shotgun (WGS) entry which is preliminary data.</text>
</comment>
<feature type="region of interest" description="Disordered" evidence="1">
    <location>
        <begin position="686"/>
        <end position="728"/>
    </location>
</feature>
<dbReference type="EMBL" id="VJMJ01000155">
    <property type="protein sequence ID" value="KAF0730244.1"/>
    <property type="molecule type" value="Genomic_DNA"/>
</dbReference>
<dbReference type="PANTHER" id="PTHR23287">
    <property type="entry name" value="RUBY-EYE2-LIKE PROTEIN"/>
    <property type="match status" value="1"/>
</dbReference>
<dbReference type="SUPFAM" id="SSF50978">
    <property type="entry name" value="WD40 repeat-like"/>
    <property type="match status" value="1"/>
</dbReference>
<dbReference type="InterPro" id="IPR015943">
    <property type="entry name" value="WD40/YVTN_repeat-like_dom_sf"/>
</dbReference>
<dbReference type="Gene3D" id="2.130.10.10">
    <property type="entry name" value="YVTN repeat-like/Quinoprotein amine dehydrogenase"/>
    <property type="match status" value="1"/>
</dbReference>
<reference evidence="3 4" key="1">
    <citation type="submission" date="2019-07" db="EMBL/GenBank/DDBJ databases">
        <title>Genomics analysis of Aphanomyces spp. identifies a new class of oomycete effector associated with host adaptation.</title>
        <authorList>
            <person name="Gaulin E."/>
        </authorList>
    </citation>
    <scope>NUCLEOTIDE SEQUENCE [LARGE SCALE GENOMIC DNA]</scope>
    <source>
        <strain evidence="3 4">ATCC 201684</strain>
    </source>
</reference>
<proteinExistence type="predicted"/>
<name>A0A6G0WS22_9STRA</name>
<sequence length="1373" mass="152957">MAETDEKDALPPRRRMKPLLLYEELALGGTHTSGPGPKKYTCVDVCARFLACGSTNGSVYIFARSQKKQGNNNGVQFRLLKMISPPSASQDRHQDHVTCLSFCPAQRFLVVGTSRGAVYAISLLDPARIGEKIEFSHPLHNGFAVSSLLWDAAGSRLFSACLGGTVAQTTLRAGVSAIFGSTNTEFLLKEETSIVQLDIAAVGSKDLLLVSSQTRVLILDLSAAENNGVVQVGSKLRQGNYGGCFYVDPEDKQHKVFSTRPGKRVWVGDPATGTVSSTLRFSLSAPPTLFFQGPNLPPGEEISVKNLNLSNVHLFKYIHESMDFTPDLPQLISWSPNSSALFLIDPIGVEIVEWHLDLGIIHDLKVLDASVFVVLHGDPARIAIVRACAAVEFMEIAVSNDVPKSIELAVKYNIHDLALLLNLQCKWNEHVKQNPEDQDKLSPAILEDLESLIDAAATLVQEHTRPPELDIAPPHVVFKQRREASAVTVGSPSEPETLSLKINFLYEKPPLYESVQATSGGVLFVDMASAALTKRQATIADLPLTDKVIDEAWRAQNLPPPSEVPMKPPTLFGEVDLETHLTNATSQLVSLLPERYFGKASDSTVEEEEPEFPPFDEDVPRVSTKQCSALRLAMSVDQSEDMRLIVPESQELLEEVFNPHSDQELVLEAIATDLFVSELQFQSKRLLSKKDEEPTEESSPGKPTSPIHSPRRRQSSPPFKPTRTMSETKKQLIQRTVVKQIGVYPVARVQQKWSLQGTMRELPDLQALVVRPFPDLEQEFNQLVRSAASQLNLWPSAMLTRLASALTNGYISHGQLDRAIASLQAYVGCFDPTIDIAVIQKRKQIEQIKKSKMAQPQADDEELPLTRSDWNLVRLLVSFYFVLLGPVHVETLTAQSTHAIPELGVSYRIAAKSDKVASEAQIQAILEKYSNYLNLDLAAQLCSVQEYPQALAFVLNAAISSESFALECDDLLNKIAEGKVVDLPSPSSSFCLCLHALNVLLKKRTEQTIAWCIDLHPQITSWNIQWGLFGSSVCFDKTNAIYLAYLTALLEQKPTTTGKDAVLMDQWLQMHFEQKQSEDILLSFLKRHDVYALDHAQVSELCLAHGKWQSLLQLVLNTLAARETRPEGLIELRKMIASMLEREVQVAVLSSIFQDMMLFDSPKELFRCVLEEIEAHMVDQSKVAKDKTTYVAILQALFDSCGVELGLELLRSCPALVSIAPLELYQALMRLETLQKEQTEVVTHMLEDIDTYIWSCSRSHHMGFAPQVEAMFRIEGGYYSEQDKRDGQSSAVKEGLSTTELCQFFESRRNDWGSEIQLHDWHCVECDLPIVYFGADERNLEVVVLSCGHAFHDVCLPNRTCPICLVEHFEFFK</sequence>
<accession>A0A6G0WS22</accession>
<evidence type="ECO:0000313" key="3">
    <source>
        <dbReference type="EMBL" id="KAF0730244.1"/>
    </source>
</evidence>
<dbReference type="InterPro" id="IPR001841">
    <property type="entry name" value="Znf_RING"/>
</dbReference>
<dbReference type="InterPro" id="IPR036322">
    <property type="entry name" value="WD40_repeat_dom_sf"/>
</dbReference>
<feature type="domain" description="RING-type" evidence="2">
    <location>
        <begin position="1323"/>
        <end position="1364"/>
    </location>
</feature>
<organism evidence="3 4">
    <name type="scientific">Aphanomyces euteiches</name>
    <dbReference type="NCBI Taxonomy" id="100861"/>
    <lineage>
        <taxon>Eukaryota</taxon>
        <taxon>Sar</taxon>
        <taxon>Stramenopiles</taxon>
        <taxon>Oomycota</taxon>
        <taxon>Saprolegniomycetes</taxon>
        <taxon>Saprolegniales</taxon>
        <taxon>Verrucalvaceae</taxon>
        <taxon>Aphanomyces</taxon>
    </lineage>
</organism>
<dbReference type="CDD" id="cd16484">
    <property type="entry name" value="RING-H2_Vps"/>
    <property type="match status" value="1"/>
</dbReference>
<evidence type="ECO:0000259" key="2">
    <source>
        <dbReference type="SMART" id="SM00184"/>
    </source>
</evidence>
<evidence type="ECO:0000256" key="1">
    <source>
        <dbReference type="SAM" id="MobiDB-lite"/>
    </source>
</evidence>
<protein>
    <recommendedName>
        <fullName evidence="2">RING-type domain-containing protein</fullName>
    </recommendedName>
</protein>
<evidence type="ECO:0000313" key="4">
    <source>
        <dbReference type="Proteomes" id="UP000481153"/>
    </source>
</evidence>
<keyword evidence="4" id="KW-1185">Reference proteome</keyword>
<dbReference type="Proteomes" id="UP000481153">
    <property type="component" value="Unassembled WGS sequence"/>
</dbReference>
<dbReference type="SMART" id="SM00184">
    <property type="entry name" value="RING"/>
    <property type="match status" value="1"/>
</dbReference>
<dbReference type="PANTHER" id="PTHR23287:SF16">
    <property type="entry name" value="TECTONIN BETA-PROPELLER REPEAT-CONTAINING PROTEIN 2"/>
    <property type="match status" value="1"/>
</dbReference>
<gene>
    <name evidence="3" type="ORF">Ae201684_012246</name>
</gene>
<dbReference type="VEuPathDB" id="FungiDB:AeMF1_005326"/>